<dbReference type="Gene3D" id="3.40.50.1820">
    <property type="entry name" value="alpha/beta hydrolase"/>
    <property type="match status" value="1"/>
</dbReference>
<evidence type="ECO:0000313" key="5">
    <source>
        <dbReference type="EMBL" id="MDX8415861.1"/>
    </source>
</evidence>
<feature type="domain" description="Alpha/beta hydrolase fold-3" evidence="4">
    <location>
        <begin position="99"/>
        <end position="301"/>
    </location>
</feature>
<evidence type="ECO:0000256" key="3">
    <source>
        <dbReference type="PROSITE-ProRule" id="PRU10038"/>
    </source>
</evidence>
<comment type="caution">
    <text evidence="5">The sequence shown here is derived from an EMBL/GenBank/DDBJ whole genome shotgun (WGS) entry which is preliminary data.</text>
</comment>
<dbReference type="EMBL" id="JALBUT010000007">
    <property type="protein sequence ID" value="MDX8415861.1"/>
    <property type="molecule type" value="Genomic_DNA"/>
</dbReference>
<dbReference type="InterPro" id="IPR029058">
    <property type="entry name" value="AB_hydrolase_fold"/>
</dbReference>
<dbReference type="RefSeq" id="WP_370397314.1">
    <property type="nucleotide sequence ID" value="NZ_JALBUT010000007.1"/>
</dbReference>
<accession>A0ABU4WH25</accession>
<dbReference type="InterPro" id="IPR050300">
    <property type="entry name" value="GDXG_lipolytic_enzyme"/>
</dbReference>
<dbReference type="GO" id="GO:0016787">
    <property type="term" value="F:hydrolase activity"/>
    <property type="evidence" value="ECO:0007669"/>
    <property type="project" value="UniProtKB-KW"/>
</dbReference>
<dbReference type="InterPro" id="IPR013094">
    <property type="entry name" value="AB_hydrolase_3"/>
</dbReference>
<dbReference type="Pfam" id="PF07859">
    <property type="entry name" value="Abhydrolase_3"/>
    <property type="match status" value="1"/>
</dbReference>
<keyword evidence="2 5" id="KW-0378">Hydrolase</keyword>
<feature type="active site" evidence="3">
    <location>
        <position position="175"/>
    </location>
</feature>
<dbReference type="InterPro" id="IPR033140">
    <property type="entry name" value="Lipase_GDXG_put_SER_AS"/>
</dbReference>
<sequence>MKNAYYSINDAQTLPKVSEEARSFINSLPENFALLQKKALEDAMAGNLENLDKIRLGRIVPIPDRSDVFHIIAKVNFGVEERKLYIFIPKEIDKDLRVVVYYHGGGWCINAPESCSMFCQDIAANTKSVVVCPEYRLAPENKYPAANLDAVSTVEWVKKNISNSSGLKIFLAGDSAGGHLAASTALHFKDSVDGVIMFYPALDLSLGRRRKSWGDFAKGHCLDADLMETFIKAYLPNEAASQNEDASPLLARDLKGFPNSLIISAQCDILRDEALEFASRLAEFGINVRYRCIEGATHLFITKPEMKEAYCNALSEASEFVLKNSE</sequence>
<keyword evidence="6" id="KW-1185">Reference proteome</keyword>
<dbReference type="Proteomes" id="UP001275932">
    <property type="component" value="Unassembled WGS sequence"/>
</dbReference>
<dbReference type="SUPFAM" id="SSF53474">
    <property type="entry name" value="alpha/beta-Hydrolases"/>
    <property type="match status" value="1"/>
</dbReference>
<evidence type="ECO:0000313" key="6">
    <source>
        <dbReference type="Proteomes" id="UP001275932"/>
    </source>
</evidence>
<organism evidence="5 6">
    <name type="scientific">Intestinicryptomonas porci</name>
    <dbReference type="NCBI Taxonomy" id="2926320"/>
    <lineage>
        <taxon>Bacteria</taxon>
        <taxon>Pseudomonadati</taxon>
        <taxon>Verrucomicrobiota</taxon>
        <taxon>Opitutia</taxon>
        <taxon>Opitutales</taxon>
        <taxon>Intestinicryptomonaceae</taxon>
        <taxon>Intestinicryptomonas</taxon>
    </lineage>
</organism>
<name>A0ABU4WH25_9BACT</name>
<evidence type="ECO:0000256" key="2">
    <source>
        <dbReference type="ARBA" id="ARBA00022801"/>
    </source>
</evidence>
<gene>
    <name evidence="5" type="ORF">MOX91_06695</name>
</gene>
<evidence type="ECO:0000256" key="1">
    <source>
        <dbReference type="ARBA" id="ARBA00010515"/>
    </source>
</evidence>
<dbReference type="PANTHER" id="PTHR48081">
    <property type="entry name" value="AB HYDROLASE SUPERFAMILY PROTEIN C4A8.06C"/>
    <property type="match status" value="1"/>
</dbReference>
<reference evidence="5 6" key="1">
    <citation type="submission" date="2022-03" db="EMBL/GenBank/DDBJ databases">
        <title>Novel taxa within the pig intestine.</title>
        <authorList>
            <person name="Wylensek D."/>
            <person name="Bishof K."/>
            <person name="Afrizal A."/>
            <person name="Clavel T."/>
        </authorList>
    </citation>
    <scope>NUCLEOTIDE SEQUENCE [LARGE SCALE GENOMIC DNA]</scope>
    <source>
        <strain evidence="5 6">CLA-KB-P66</strain>
    </source>
</reference>
<comment type="similarity">
    <text evidence="1">Belongs to the 'GDXG' lipolytic enzyme family.</text>
</comment>
<dbReference type="PANTHER" id="PTHR48081:SF8">
    <property type="entry name" value="ALPHA_BETA HYDROLASE FOLD-3 DOMAIN-CONTAINING PROTEIN-RELATED"/>
    <property type="match status" value="1"/>
</dbReference>
<evidence type="ECO:0000259" key="4">
    <source>
        <dbReference type="Pfam" id="PF07859"/>
    </source>
</evidence>
<proteinExistence type="inferred from homology"/>
<protein>
    <submittedName>
        <fullName evidence="5">Alpha/beta hydrolase</fullName>
    </submittedName>
</protein>
<dbReference type="PROSITE" id="PS01174">
    <property type="entry name" value="LIPASE_GDXG_SER"/>
    <property type="match status" value="1"/>
</dbReference>